<feature type="domain" description="YqgU-like 6-bladed beta-propeller" evidence="1">
    <location>
        <begin position="70"/>
        <end position="333"/>
    </location>
</feature>
<name>A0A6L3VBE2_9BACI</name>
<dbReference type="SUPFAM" id="SSF82171">
    <property type="entry name" value="DPP6 N-terminal domain-like"/>
    <property type="match status" value="1"/>
</dbReference>
<dbReference type="InterPro" id="IPR048421">
    <property type="entry name" value="YqgU_beta-prop"/>
</dbReference>
<proteinExistence type="predicted"/>
<dbReference type="EMBL" id="WBOS01000001">
    <property type="protein sequence ID" value="KAB2338512.1"/>
    <property type="molecule type" value="Genomic_DNA"/>
</dbReference>
<comment type="caution">
    <text evidence="2">The sequence shown here is derived from an EMBL/GenBank/DDBJ whole genome shotgun (WGS) entry which is preliminary data.</text>
</comment>
<protein>
    <recommendedName>
        <fullName evidence="1">YqgU-like 6-bladed beta-propeller domain-containing protein</fullName>
    </recommendedName>
</protein>
<gene>
    <name evidence="2" type="ORF">F7731_02830</name>
</gene>
<dbReference type="RefSeq" id="WP_151533251.1">
    <property type="nucleotide sequence ID" value="NZ_WBOS01000001.1"/>
</dbReference>
<accession>A0A6L3VBE2</accession>
<reference evidence="2 3" key="1">
    <citation type="journal article" date="2016" name="Antonie Van Leeuwenhoek">
        <title>Bacillus depressus sp. nov., isolated from soil of a sunflower field.</title>
        <authorList>
            <person name="Wei X."/>
            <person name="Xin D."/>
            <person name="Xin Y."/>
            <person name="Zhang H."/>
            <person name="Wang T."/>
            <person name="Zhang J."/>
        </authorList>
    </citation>
    <scope>NUCLEOTIDE SEQUENCE [LARGE SCALE GENOMIC DNA]</scope>
    <source>
        <strain evidence="2 3">BZ1</strain>
    </source>
</reference>
<keyword evidence="3" id="KW-1185">Reference proteome</keyword>
<dbReference type="OrthoDB" id="2168335at2"/>
<dbReference type="Proteomes" id="UP000481030">
    <property type="component" value="Unassembled WGS sequence"/>
</dbReference>
<organism evidence="2 3">
    <name type="scientific">Cytobacillus depressus</name>
    <dbReference type="NCBI Taxonomy" id="1602942"/>
    <lineage>
        <taxon>Bacteria</taxon>
        <taxon>Bacillati</taxon>
        <taxon>Bacillota</taxon>
        <taxon>Bacilli</taxon>
        <taxon>Bacillales</taxon>
        <taxon>Bacillaceae</taxon>
        <taxon>Cytobacillus</taxon>
    </lineage>
</organism>
<evidence type="ECO:0000313" key="2">
    <source>
        <dbReference type="EMBL" id="KAB2338512.1"/>
    </source>
</evidence>
<sequence>MKKEAGVQPIIKYNKAIQKAGIPPSFTTNNVQAPIPIQKGPFNSVNGWLNNETIIYMENVELGSNVYTYNLFSGESRLIFESEFPISSVLPSPSRSQLLIQSSPNSYEGMISILDANGHEILTKRISASEFAYEWNPYNEGKILISAFTENWDYTMYLLNLEGNKLEIIENKEPFAFWLNEEEITYLNWNEKDLSLFAPLVKKSIKKQNEKQILHDVYYIKAIKNVLMTITVNSERSNEAVYTFFSNQLEKLSSMSVPHLTRYSDWLVPYLDFDEHNQFITFQPLFSTAADAYNYEFQLLSYNIISGESKVLMDHLKNEPLSCSPNGKNCLYGYFFEKLINLETQKIIPLVQDF</sequence>
<evidence type="ECO:0000259" key="1">
    <source>
        <dbReference type="Pfam" id="PF21101"/>
    </source>
</evidence>
<dbReference type="AlphaFoldDB" id="A0A6L3VBE2"/>
<dbReference type="Pfam" id="PF21101">
    <property type="entry name" value="YqgU"/>
    <property type="match status" value="1"/>
</dbReference>
<evidence type="ECO:0000313" key="3">
    <source>
        <dbReference type="Proteomes" id="UP000481030"/>
    </source>
</evidence>